<gene>
    <name evidence="2" type="ORF">HMPREF2086_01790</name>
</gene>
<dbReference type="Pfam" id="PF01979">
    <property type="entry name" value="Amidohydro_1"/>
    <property type="match status" value="1"/>
</dbReference>
<dbReference type="HOGENOM" id="CLU_015572_1_3_7"/>
<keyword evidence="3" id="KW-1185">Reference proteome</keyword>
<dbReference type="Proteomes" id="UP000018731">
    <property type="component" value="Unassembled WGS sequence"/>
</dbReference>
<evidence type="ECO:0000313" key="3">
    <source>
        <dbReference type="Proteomes" id="UP000018731"/>
    </source>
</evidence>
<accession>V8C552</accession>
<dbReference type="SUPFAM" id="SSF51338">
    <property type="entry name" value="Composite domain of metallo-dependent hydrolases"/>
    <property type="match status" value="1"/>
</dbReference>
<name>V8C552_9HELI</name>
<dbReference type="InterPro" id="IPR011059">
    <property type="entry name" value="Metal-dep_hydrolase_composite"/>
</dbReference>
<dbReference type="PANTHER" id="PTHR43668:SF2">
    <property type="entry name" value="ALLANTOINASE"/>
    <property type="match status" value="1"/>
</dbReference>
<dbReference type="InterPro" id="IPR032466">
    <property type="entry name" value="Metal_Hydrolase"/>
</dbReference>
<protein>
    <recommendedName>
        <fullName evidence="1">Amidohydrolase-related domain-containing protein</fullName>
    </recommendedName>
</protein>
<dbReference type="GO" id="GO:0004038">
    <property type="term" value="F:allantoinase activity"/>
    <property type="evidence" value="ECO:0007669"/>
    <property type="project" value="TreeGrafter"/>
</dbReference>
<evidence type="ECO:0000259" key="1">
    <source>
        <dbReference type="Pfam" id="PF01979"/>
    </source>
</evidence>
<dbReference type="eggNOG" id="COG0044">
    <property type="taxonomic scope" value="Bacteria"/>
</dbReference>
<dbReference type="OrthoDB" id="9803027at2"/>
<dbReference type="AlphaFoldDB" id="V8C552"/>
<dbReference type="PATRIC" id="fig|1357400.3.peg.2413"/>
<dbReference type="SUPFAM" id="SSF51556">
    <property type="entry name" value="Metallo-dependent hydrolases"/>
    <property type="match status" value="1"/>
</dbReference>
<feature type="domain" description="Amidohydrolase-related" evidence="1">
    <location>
        <begin position="328"/>
        <end position="400"/>
    </location>
</feature>
<evidence type="ECO:0000313" key="2">
    <source>
        <dbReference type="EMBL" id="ETD22479.1"/>
    </source>
</evidence>
<dbReference type="GO" id="GO:0006145">
    <property type="term" value="P:purine nucleobase catabolic process"/>
    <property type="evidence" value="ECO:0007669"/>
    <property type="project" value="TreeGrafter"/>
</dbReference>
<reference evidence="2 3" key="1">
    <citation type="journal article" date="2014" name="Genome Announc.">
        <title>Draft genome sequences of six enterohepatic helicobacter species isolated from humans and one from rhesus macaques.</title>
        <authorList>
            <person name="Shen Z."/>
            <person name="Sheh A."/>
            <person name="Young S.K."/>
            <person name="Abouelliel A."/>
            <person name="Ward D.V."/>
            <person name="Earl A.M."/>
            <person name="Fox J.G."/>
        </authorList>
    </citation>
    <scope>NUCLEOTIDE SEQUENCE [LARGE SCALE GENOMIC DNA]</scope>
    <source>
        <strain evidence="2 3">MIT 99-5501</strain>
    </source>
</reference>
<proteinExistence type="predicted"/>
<sequence>MLLKNGTICDYSQERKADVRIESTLIKEVAPSLSPKEGEEVLDCTDKFILPALIDISYPKNKSLCRKTLQSLSQKALQGGVGSVLLRPDSSPSIDSEAIIELVSSLDSALSVHFFSSILATKDDSLTQIASLISTGARAIYLHSPDISGYALHKVAQYAKMLNVPIIATAQEPSLCDGVISQSEISSTLGLPSIPSISQTMEVARLSEMSRFSETKWIFDAITHPQSLKIIETFKAMGAEILAQTPIHHLIFTHDDIKDYDTRFKLFPPLVSEEERDFLRDCLYSRIDMLTCLQSDSYNSLKDQVFENASFGINAFGFYFPLGFSQLVKQGIISLSRFSQMTSYAQAKCFSLNKGEITPQKDADIIIVDLQAKTEVNDSFSPYHGVCLHSKVLHTIIEGEVRL</sequence>
<dbReference type="STRING" id="1357400.HMPREF2086_01790"/>
<dbReference type="PANTHER" id="PTHR43668">
    <property type="entry name" value="ALLANTOINASE"/>
    <property type="match status" value="1"/>
</dbReference>
<comment type="caution">
    <text evidence="2">The sequence shown here is derived from an EMBL/GenBank/DDBJ whole genome shotgun (WGS) entry which is preliminary data.</text>
</comment>
<dbReference type="GO" id="GO:0005737">
    <property type="term" value="C:cytoplasm"/>
    <property type="evidence" value="ECO:0007669"/>
    <property type="project" value="TreeGrafter"/>
</dbReference>
<dbReference type="EMBL" id="AZJI01000009">
    <property type="protein sequence ID" value="ETD22479.1"/>
    <property type="molecule type" value="Genomic_DNA"/>
</dbReference>
<dbReference type="RefSeq" id="WP_023928594.1">
    <property type="nucleotide sequence ID" value="NZ_KI669455.1"/>
</dbReference>
<dbReference type="InterPro" id="IPR006680">
    <property type="entry name" value="Amidohydro-rel"/>
</dbReference>
<dbReference type="InterPro" id="IPR050138">
    <property type="entry name" value="DHOase/Allantoinase_Hydrolase"/>
</dbReference>
<dbReference type="Gene3D" id="3.20.20.140">
    <property type="entry name" value="Metal-dependent hydrolases"/>
    <property type="match status" value="1"/>
</dbReference>
<organism evidence="2 3">
    <name type="scientific">Helicobacter macacae MIT 99-5501</name>
    <dbReference type="NCBI Taxonomy" id="1357400"/>
    <lineage>
        <taxon>Bacteria</taxon>
        <taxon>Pseudomonadati</taxon>
        <taxon>Campylobacterota</taxon>
        <taxon>Epsilonproteobacteria</taxon>
        <taxon>Campylobacterales</taxon>
        <taxon>Helicobacteraceae</taxon>
        <taxon>Helicobacter</taxon>
    </lineage>
</organism>